<dbReference type="OrthoDB" id="2538017at2759"/>
<dbReference type="Proteomes" id="UP001153678">
    <property type="component" value="Unassembled WGS sequence"/>
</dbReference>
<proteinExistence type="predicted"/>
<accession>A0A9W4WU39</accession>
<gene>
    <name evidence="1" type="ORF">FWILDA_LOCUS5496</name>
</gene>
<name>A0A9W4WU39_9GLOM</name>
<sequence length="274" mass="31308">MAQTPAWNKLQSGAPVYQTNDGLGLSSYFTPAPRFGFGVTTVSSRIETGLTSFNPSNLAVHRGQLAANITMATKFSDLTEQDQNSIIDIEQYIQNQKSIMTNIESTHILNLHEYVNKITDESRALFQKMNTFKNELQTVHNQLNERSKDLEDQIPIVDIGKRIYEEASKGLSENILQLGDNEIDRYFSSLFRQGSEIENTDLAALNETLFCQYQSFITITGMVATLHEEIDNLRKEYSNFRRFPSCSNSFEVQKEQSLLIYKFSQIRFEGDLLR</sequence>
<evidence type="ECO:0000313" key="1">
    <source>
        <dbReference type="EMBL" id="CAI2172273.1"/>
    </source>
</evidence>
<protein>
    <submittedName>
        <fullName evidence="1">2742_t:CDS:1</fullName>
    </submittedName>
</protein>
<evidence type="ECO:0000313" key="2">
    <source>
        <dbReference type="Proteomes" id="UP001153678"/>
    </source>
</evidence>
<dbReference type="EMBL" id="CAMKVN010000918">
    <property type="protein sequence ID" value="CAI2172273.1"/>
    <property type="molecule type" value="Genomic_DNA"/>
</dbReference>
<keyword evidence="2" id="KW-1185">Reference proteome</keyword>
<comment type="caution">
    <text evidence="1">The sequence shown here is derived from an EMBL/GenBank/DDBJ whole genome shotgun (WGS) entry which is preliminary data.</text>
</comment>
<organism evidence="1 2">
    <name type="scientific">Funneliformis geosporum</name>
    <dbReference type="NCBI Taxonomy" id="1117311"/>
    <lineage>
        <taxon>Eukaryota</taxon>
        <taxon>Fungi</taxon>
        <taxon>Fungi incertae sedis</taxon>
        <taxon>Mucoromycota</taxon>
        <taxon>Glomeromycotina</taxon>
        <taxon>Glomeromycetes</taxon>
        <taxon>Glomerales</taxon>
        <taxon>Glomeraceae</taxon>
        <taxon>Funneliformis</taxon>
    </lineage>
</organism>
<reference evidence="1" key="1">
    <citation type="submission" date="2022-08" db="EMBL/GenBank/DDBJ databases">
        <authorList>
            <person name="Kallberg Y."/>
            <person name="Tangrot J."/>
            <person name="Rosling A."/>
        </authorList>
    </citation>
    <scope>NUCLEOTIDE SEQUENCE</scope>
    <source>
        <strain evidence="1">Wild A</strain>
    </source>
</reference>
<dbReference type="Gene3D" id="6.10.140.1350">
    <property type="match status" value="1"/>
</dbReference>
<dbReference type="AlphaFoldDB" id="A0A9W4WU39"/>